<protein>
    <submittedName>
        <fullName evidence="4">Uncharacterized protein LOC102801218</fullName>
    </submittedName>
</protein>
<keyword evidence="3" id="KW-1185">Reference proteome</keyword>
<keyword evidence="2" id="KW-0472">Membrane</keyword>
<feature type="transmembrane region" description="Helical" evidence="2">
    <location>
        <begin position="162"/>
        <end position="182"/>
    </location>
</feature>
<accession>A0ABM0MRD5</accession>
<feature type="compositionally biased region" description="Low complexity" evidence="1">
    <location>
        <begin position="226"/>
        <end position="245"/>
    </location>
</feature>
<dbReference type="RefSeq" id="XP_006822576.1">
    <property type="nucleotide sequence ID" value="XM_006822513.1"/>
</dbReference>
<dbReference type="GeneID" id="102801218"/>
<reference evidence="4" key="1">
    <citation type="submission" date="2025-08" db="UniProtKB">
        <authorList>
            <consortium name="RefSeq"/>
        </authorList>
    </citation>
    <scope>IDENTIFICATION</scope>
    <source>
        <tissue evidence="4">Testes</tissue>
    </source>
</reference>
<gene>
    <name evidence="4" type="primary">LOC102801218</name>
</gene>
<organism evidence="3 4">
    <name type="scientific">Saccoglossus kowalevskii</name>
    <name type="common">Acorn worm</name>
    <dbReference type="NCBI Taxonomy" id="10224"/>
    <lineage>
        <taxon>Eukaryota</taxon>
        <taxon>Metazoa</taxon>
        <taxon>Hemichordata</taxon>
        <taxon>Enteropneusta</taxon>
        <taxon>Harrimaniidae</taxon>
        <taxon>Saccoglossus</taxon>
    </lineage>
</organism>
<evidence type="ECO:0000313" key="4">
    <source>
        <dbReference type="RefSeq" id="XP_006822576.1"/>
    </source>
</evidence>
<feature type="region of interest" description="Disordered" evidence="1">
    <location>
        <begin position="219"/>
        <end position="256"/>
    </location>
</feature>
<dbReference type="Proteomes" id="UP000694865">
    <property type="component" value="Unplaced"/>
</dbReference>
<evidence type="ECO:0000256" key="1">
    <source>
        <dbReference type="SAM" id="MobiDB-lite"/>
    </source>
</evidence>
<feature type="compositionally biased region" description="Polar residues" evidence="1">
    <location>
        <begin position="246"/>
        <end position="256"/>
    </location>
</feature>
<keyword evidence="2" id="KW-0812">Transmembrane</keyword>
<evidence type="ECO:0000256" key="2">
    <source>
        <dbReference type="SAM" id="Phobius"/>
    </source>
</evidence>
<evidence type="ECO:0000313" key="3">
    <source>
        <dbReference type="Proteomes" id="UP000694865"/>
    </source>
</evidence>
<sequence>MFVNNVFEFVPSTSMWKTPLTLLLFHVCWCVLTGRVVSNEPTAATTDQLIFSSPSASALNHQLSTVTDSVALSSSIATVQRDFPVSATIMLTAITTTVEQTTQSDFQFNPTSSEVTVQSTHDAIRTTTGNGRTDTTAITEASTAEAHPWDGYPLPDFTNIKIVVGLAIGGTPCVTLLVFAILRCRAVYISKHKYNSINKGNLGLSTVSLAASASSYETRGNVNPAMSSNTLSLPSSTSHPSSSMSDVNASTEQLSV</sequence>
<keyword evidence="2" id="KW-1133">Transmembrane helix</keyword>
<name>A0ABM0MRD5_SACKO</name>
<proteinExistence type="predicted"/>